<evidence type="ECO:0000313" key="1">
    <source>
        <dbReference type="EMBL" id="CAF1057521.1"/>
    </source>
</evidence>
<organism evidence="1 3">
    <name type="scientific">Adineta steineri</name>
    <dbReference type="NCBI Taxonomy" id="433720"/>
    <lineage>
        <taxon>Eukaryota</taxon>
        <taxon>Metazoa</taxon>
        <taxon>Spiralia</taxon>
        <taxon>Gnathifera</taxon>
        <taxon>Rotifera</taxon>
        <taxon>Eurotatoria</taxon>
        <taxon>Bdelloidea</taxon>
        <taxon>Adinetida</taxon>
        <taxon>Adinetidae</taxon>
        <taxon>Adineta</taxon>
    </lineage>
</organism>
<gene>
    <name evidence="1" type="ORF">IZO911_LOCUS20686</name>
    <name evidence="2" type="ORF">KXQ929_LOCUS16374</name>
</gene>
<evidence type="ECO:0000313" key="2">
    <source>
        <dbReference type="EMBL" id="CAF3789594.1"/>
    </source>
</evidence>
<dbReference type="Proteomes" id="UP000663868">
    <property type="component" value="Unassembled WGS sequence"/>
</dbReference>
<dbReference type="Proteomes" id="UP000663860">
    <property type="component" value="Unassembled WGS sequence"/>
</dbReference>
<proteinExistence type="predicted"/>
<dbReference type="EMBL" id="CAJOBB010000988">
    <property type="protein sequence ID" value="CAF3789594.1"/>
    <property type="molecule type" value="Genomic_DNA"/>
</dbReference>
<reference evidence="1" key="1">
    <citation type="submission" date="2021-02" db="EMBL/GenBank/DDBJ databases">
        <authorList>
            <person name="Nowell W R."/>
        </authorList>
    </citation>
    <scope>NUCLEOTIDE SEQUENCE</scope>
</reference>
<accession>A0A814KVP7</accession>
<dbReference type="EMBL" id="CAJNOE010000217">
    <property type="protein sequence ID" value="CAF1057521.1"/>
    <property type="molecule type" value="Genomic_DNA"/>
</dbReference>
<dbReference type="AlphaFoldDB" id="A0A814KVP7"/>
<sequence>MVPLSNMKDIQNLYPDSRVTLLSSTSSLQFLNIRVSKRLNRYRLLQRQWYKLQSPIQNKPLSTSNIQFRLPLSDIKPLRQEQNTEKIVCDIKDCSIPLEKTIIKGSKEKTFSEFEFLRSQIPQDLLQLRKGINIQQKKIPEITSLKINNKLSRAMTFINTSITEEEDNNIKSLDYAQRADRRIHSATSSQNDNKCLIRSNSPNIFLPNSKRQEKIQQQINNKSSNIYRCRVYQSFVSDSPIQSIPSTKVILNKQTKINLKQPQRLNLPLPLTNVKQVDEIQPSNIKQETTTCLYTYATSTSSIMPPSMKLNRNTSLLSILLTPISCLGIQEQQETYVKKSKINKYSLLNYEKVQNHLPKPVISFYSEKNHDGFRILSTQLDRIRETMPNSNVYNNYIRTC</sequence>
<evidence type="ECO:0000313" key="3">
    <source>
        <dbReference type="Proteomes" id="UP000663860"/>
    </source>
</evidence>
<protein>
    <submittedName>
        <fullName evidence="1">Uncharacterized protein</fullName>
    </submittedName>
</protein>
<name>A0A814KVP7_9BILA</name>
<comment type="caution">
    <text evidence="1">The sequence shown here is derived from an EMBL/GenBank/DDBJ whole genome shotgun (WGS) entry which is preliminary data.</text>
</comment>